<dbReference type="PROSITE" id="PS51384">
    <property type="entry name" value="FAD_FR"/>
    <property type="match status" value="1"/>
</dbReference>
<dbReference type="EMBL" id="BAAATR010000002">
    <property type="protein sequence ID" value="GAA2228711.1"/>
    <property type="molecule type" value="Genomic_DNA"/>
</dbReference>
<gene>
    <name evidence="2" type="ORF">GCM10010430_05580</name>
</gene>
<name>A0ABN3DFI8_9ACTN</name>
<dbReference type="Pfam" id="PF04954">
    <property type="entry name" value="SIP"/>
    <property type="match status" value="1"/>
</dbReference>
<dbReference type="PANTHER" id="PTHR30157">
    <property type="entry name" value="FERRIC REDUCTASE, NADPH-DEPENDENT"/>
    <property type="match status" value="1"/>
</dbReference>
<dbReference type="PANTHER" id="PTHR30157:SF0">
    <property type="entry name" value="NADPH-DEPENDENT FERRIC-CHELATE REDUCTASE"/>
    <property type="match status" value="1"/>
</dbReference>
<keyword evidence="3" id="KW-1185">Reference proteome</keyword>
<dbReference type="SUPFAM" id="SSF63380">
    <property type="entry name" value="Riboflavin synthase domain-like"/>
    <property type="match status" value="1"/>
</dbReference>
<organism evidence="2 3">
    <name type="scientific">Kitasatospora cystarginea</name>
    <dbReference type="NCBI Taxonomy" id="58350"/>
    <lineage>
        <taxon>Bacteria</taxon>
        <taxon>Bacillati</taxon>
        <taxon>Actinomycetota</taxon>
        <taxon>Actinomycetes</taxon>
        <taxon>Kitasatosporales</taxon>
        <taxon>Streptomycetaceae</taxon>
        <taxon>Kitasatospora</taxon>
    </lineage>
</organism>
<dbReference type="CDD" id="cd06193">
    <property type="entry name" value="siderophore_interacting"/>
    <property type="match status" value="1"/>
</dbReference>
<evidence type="ECO:0000259" key="1">
    <source>
        <dbReference type="PROSITE" id="PS51384"/>
    </source>
</evidence>
<evidence type="ECO:0000313" key="2">
    <source>
        <dbReference type="EMBL" id="GAA2228711.1"/>
    </source>
</evidence>
<comment type="caution">
    <text evidence="2">The sequence shown here is derived from an EMBL/GenBank/DDBJ whole genome shotgun (WGS) entry which is preliminary data.</text>
</comment>
<sequence length="284" mass="30891">MATELAPVTSQFRLFAAEVVRTCRLGPTMTRITFGGEQLKDFASGGRDQSFSLFLPRPGQREPVVPARFGESWYADWRAIHPERRAVMRSYTIRAQRPELAELDVDFALHGAEGPAAGAAAGPAARWAARASAGDRVCLLGPAMADNRSVGFRPPAGTDWVLLAADETGLPAVGGILDWLPAGTRARVWIEVPSPEDIQDLPSSGEVEITWLIRNGRSTLPDAIRAAELPDGSPYAWIAGESGLVKAVRRYLVGELGIDRRLVNFSGYWRKGVSEEDLRVEARA</sequence>
<accession>A0ABN3DFI8</accession>
<dbReference type="Pfam" id="PF08021">
    <property type="entry name" value="FAD_binding_9"/>
    <property type="match status" value="1"/>
</dbReference>
<dbReference type="InterPro" id="IPR017938">
    <property type="entry name" value="Riboflavin_synthase-like_b-brl"/>
</dbReference>
<dbReference type="Proteomes" id="UP001500305">
    <property type="component" value="Unassembled WGS sequence"/>
</dbReference>
<dbReference type="Gene3D" id="2.40.30.10">
    <property type="entry name" value="Translation factors"/>
    <property type="match status" value="1"/>
</dbReference>
<proteinExistence type="predicted"/>
<reference evidence="2 3" key="1">
    <citation type="journal article" date="2019" name="Int. J. Syst. Evol. Microbiol.">
        <title>The Global Catalogue of Microorganisms (GCM) 10K type strain sequencing project: providing services to taxonomists for standard genome sequencing and annotation.</title>
        <authorList>
            <consortium name="The Broad Institute Genomics Platform"/>
            <consortium name="The Broad Institute Genome Sequencing Center for Infectious Disease"/>
            <person name="Wu L."/>
            <person name="Ma J."/>
        </authorList>
    </citation>
    <scope>NUCLEOTIDE SEQUENCE [LARGE SCALE GENOMIC DNA]</scope>
    <source>
        <strain evidence="2 3">JCM 7356</strain>
    </source>
</reference>
<evidence type="ECO:0000313" key="3">
    <source>
        <dbReference type="Proteomes" id="UP001500305"/>
    </source>
</evidence>
<protein>
    <submittedName>
        <fullName evidence="2">Siderophore-interacting protein</fullName>
    </submittedName>
</protein>
<dbReference type="Gene3D" id="3.40.50.80">
    <property type="entry name" value="Nucleotide-binding domain of ferredoxin-NADP reductase (FNR) module"/>
    <property type="match status" value="1"/>
</dbReference>
<dbReference type="InterPro" id="IPR039374">
    <property type="entry name" value="SIP_fam"/>
</dbReference>
<feature type="domain" description="FAD-binding FR-type" evidence="1">
    <location>
        <begin position="12"/>
        <end position="155"/>
    </location>
</feature>
<dbReference type="InterPro" id="IPR039261">
    <property type="entry name" value="FNR_nucleotide-bd"/>
</dbReference>
<dbReference type="InterPro" id="IPR017927">
    <property type="entry name" value="FAD-bd_FR_type"/>
</dbReference>
<dbReference type="InterPro" id="IPR013113">
    <property type="entry name" value="SIP_FAD-bd"/>
</dbReference>
<dbReference type="RefSeq" id="WP_344634558.1">
    <property type="nucleotide sequence ID" value="NZ_BAAATR010000002.1"/>
</dbReference>
<dbReference type="InterPro" id="IPR007037">
    <property type="entry name" value="SIP_rossman_dom"/>
</dbReference>